<dbReference type="CDD" id="cd17257">
    <property type="entry name" value="RMtype1_S_EcoBI-TRD1-CR1_like"/>
    <property type="match status" value="1"/>
</dbReference>
<evidence type="ECO:0000313" key="7">
    <source>
        <dbReference type="Proteomes" id="UP000199167"/>
    </source>
</evidence>
<keyword evidence="3" id="KW-0238">DNA-binding</keyword>
<proteinExistence type="inferred from homology"/>
<dbReference type="InterPro" id="IPR000055">
    <property type="entry name" value="Restrct_endonuc_typeI_TRD"/>
</dbReference>
<keyword evidence="2" id="KW-0680">Restriction system</keyword>
<feature type="coiled-coil region" evidence="4">
    <location>
        <begin position="156"/>
        <end position="183"/>
    </location>
</feature>
<dbReference type="PANTHER" id="PTHR30408">
    <property type="entry name" value="TYPE-1 RESTRICTION ENZYME ECOKI SPECIFICITY PROTEIN"/>
    <property type="match status" value="1"/>
</dbReference>
<gene>
    <name evidence="6" type="ORF">SAMN04488515_2364</name>
</gene>
<evidence type="ECO:0000256" key="3">
    <source>
        <dbReference type="ARBA" id="ARBA00023125"/>
    </source>
</evidence>
<evidence type="ECO:0000313" key="6">
    <source>
        <dbReference type="EMBL" id="SEW32904.1"/>
    </source>
</evidence>
<keyword evidence="4" id="KW-0175">Coiled coil</keyword>
<dbReference type="Pfam" id="PF01420">
    <property type="entry name" value="Methylase_S"/>
    <property type="match status" value="1"/>
</dbReference>
<reference evidence="6 7" key="1">
    <citation type="submission" date="2016-10" db="EMBL/GenBank/DDBJ databases">
        <authorList>
            <person name="de Groot N.N."/>
        </authorList>
    </citation>
    <scope>NUCLEOTIDE SEQUENCE [LARGE SCALE GENOMIC DNA]</scope>
    <source>
        <strain evidence="6 7">DSM 17925</strain>
    </source>
</reference>
<evidence type="ECO:0000256" key="4">
    <source>
        <dbReference type="SAM" id="Coils"/>
    </source>
</evidence>
<dbReference type="EMBL" id="FOIZ01000001">
    <property type="protein sequence ID" value="SEW32904.1"/>
    <property type="molecule type" value="Genomic_DNA"/>
</dbReference>
<dbReference type="GO" id="GO:0009307">
    <property type="term" value="P:DNA restriction-modification system"/>
    <property type="evidence" value="ECO:0007669"/>
    <property type="project" value="UniProtKB-KW"/>
</dbReference>
<dbReference type="Proteomes" id="UP000199167">
    <property type="component" value="Unassembled WGS sequence"/>
</dbReference>
<protein>
    <submittedName>
        <fullName evidence="6">Type I restriction enzyme, S subunit</fullName>
    </submittedName>
</protein>
<dbReference type="PANTHER" id="PTHR30408:SF12">
    <property type="entry name" value="TYPE I RESTRICTION ENZYME MJAVIII SPECIFICITY SUBUNIT"/>
    <property type="match status" value="1"/>
</dbReference>
<dbReference type="OrthoDB" id="512700at2"/>
<evidence type="ECO:0000256" key="1">
    <source>
        <dbReference type="ARBA" id="ARBA00010923"/>
    </source>
</evidence>
<evidence type="ECO:0000256" key="2">
    <source>
        <dbReference type="ARBA" id="ARBA00022747"/>
    </source>
</evidence>
<comment type="similarity">
    <text evidence="1">Belongs to the type-I restriction system S methylase family.</text>
</comment>
<feature type="domain" description="Type I restriction modification DNA specificity" evidence="5">
    <location>
        <begin position="4"/>
        <end position="165"/>
    </location>
</feature>
<evidence type="ECO:0000259" key="5">
    <source>
        <dbReference type="Pfam" id="PF01420"/>
    </source>
</evidence>
<accession>A0A1I0QYF6</accession>
<name>A0A1I0QYF6_9RHOB</name>
<dbReference type="Gene3D" id="3.90.220.20">
    <property type="entry name" value="DNA methylase specificity domains"/>
    <property type="match status" value="2"/>
</dbReference>
<dbReference type="GO" id="GO:0003677">
    <property type="term" value="F:DNA binding"/>
    <property type="evidence" value="ECO:0007669"/>
    <property type="project" value="UniProtKB-KW"/>
</dbReference>
<dbReference type="InterPro" id="IPR044946">
    <property type="entry name" value="Restrct_endonuc_typeI_TRD_sf"/>
</dbReference>
<organism evidence="6 7">
    <name type="scientific">Cognatiyoonia koreensis</name>
    <dbReference type="NCBI Taxonomy" id="364200"/>
    <lineage>
        <taxon>Bacteria</taxon>
        <taxon>Pseudomonadati</taxon>
        <taxon>Pseudomonadota</taxon>
        <taxon>Alphaproteobacteria</taxon>
        <taxon>Rhodobacterales</taxon>
        <taxon>Paracoccaceae</taxon>
        <taxon>Cognatiyoonia</taxon>
    </lineage>
</organism>
<keyword evidence="7" id="KW-1185">Reference proteome</keyword>
<sequence>MKAGWEVKPLGEVLEVQNGYAFASKQFSESEGTPIIRIRDITAGTTTKRFVGPFNEDYVVKNGDYLIGMDGEFRCNQWQGDDALLNQRVCRLREFSDALLPRYLYYGVNKYLKDIEDVTSFTTVKHLSSKSIKAIEFPIPPLEEQKRIVAVLDAAFEGLTRAKENAEANLQNARELFEATVTALLSNPSGEWERAKLTEYCEKITVGHVGPMASKYVDQGVPFLRSQNVRPYRIDLENVKYIDQGFHGELAKSKLSPGDVAIVRTGYPGTSAVIPDDLLDANCADLVIAKTGPKLDAHFLALLLNSDYGKKLVAGAAVGAAQKHFNVGAAKEALFDFPPLFEQRALVEKLEVARSQLSELENFGATKLTDIADLRQSLLQKAFAGELT</sequence>
<dbReference type="STRING" id="364200.SAMN04488515_2364"/>
<dbReference type="AlphaFoldDB" id="A0A1I0QYF6"/>
<dbReference type="InterPro" id="IPR052021">
    <property type="entry name" value="Type-I_RS_S_subunit"/>
</dbReference>
<dbReference type="SUPFAM" id="SSF116734">
    <property type="entry name" value="DNA methylase specificity domain"/>
    <property type="match status" value="2"/>
</dbReference>
<dbReference type="RefSeq" id="WP_089994255.1">
    <property type="nucleotide sequence ID" value="NZ_FOIZ01000001.1"/>
</dbReference>